<keyword evidence="10" id="KW-1185">Reference proteome</keyword>
<dbReference type="PANTHER" id="PTHR12596:SF2">
    <property type="entry name" value="EXPORTIN-7 ISOFORM X1"/>
    <property type="match status" value="1"/>
</dbReference>
<evidence type="ECO:0000256" key="3">
    <source>
        <dbReference type="ARBA" id="ARBA00009466"/>
    </source>
</evidence>
<dbReference type="AlphaFoldDB" id="A0AAW1R1C7"/>
<dbReference type="PANTHER" id="PTHR12596">
    <property type="entry name" value="EXPORTIN 4,7-RELATED"/>
    <property type="match status" value="1"/>
</dbReference>
<comment type="subcellular location">
    <subcellularLocation>
        <location evidence="2">Cytoplasm</location>
    </subcellularLocation>
    <subcellularLocation>
        <location evidence="1">Nucleus</location>
    </subcellularLocation>
</comment>
<evidence type="ECO:0000256" key="4">
    <source>
        <dbReference type="ARBA" id="ARBA00022448"/>
    </source>
</evidence>
<evidence type="ECO:0000256" key="1">
    <source>
        <dbReference type="ARBA" id="ARBA00004123"/>
    </source>
</evidence>
<sequence>MAGVDILGQLPQLEALCERLYNSQDPLERGQAEQMLRVFGQSTEYVSHCKAILDNSTSAYAQLLASASLIRVVTEHTLSVPVKLEMRNYFLAYLDSRGPGLEPFVVTSLVQLLCRTTKLCWFEDDHFSHTVDDAKRLLDKGSQGGSTGHYLLGLRVLNMLVAEFNQPTPGRTMTQHRKLAVAFRDHSLFSVLNLALVALRQLQASASADMKLREQAVQLALGCLSFDFVGTCLDESAEDLGTIQVPSTWRPVVEDGATLQLFLDFYATTKPPLSSMALECLVRLASVRRSLFTGEAERSAFLARLVTGTRDVLRSNQGLAEHANYHEFCRLLGRLKTNYQLSELVSVEAYHEWIRLVAAFTVHSLESWAWAAASVYYLLGLWSRLVSSLPYLKGEAPSLLETHVPKITRAYLTSRLESVRLVLAAGGGDDPLDNEEQLADQMDSLPFLARFQYEATAEYLAGLFDPLAVLYKEAGSREASSGAELAVLEGQLTWLVHVIGAVVRGRQSSSAAESQEALDGDLAARVFRLLQAADTGSHQRRYGERSRQRLDLAVLAFFQSFRRVYVGEQTMHSSKVYTRLNERLGLNDHLLVLNVMLSKIATNLKVYGACDDVITATLTLFQDLASGYMSGKLLLKLDAVAFILGHHTAEHFAFLRDPANSRARTAFYATLARLLFMEDTPARFKAFVAPLQQVLVGLATASSGATNAAALRAAVPRETVVGLLRDIRGIASATNSRRTYGLLFDWMYPAHMPTVLCCLEAWADCPEVTTAALKFVAEFVLNKTQRLTFDASSPNGILLFREVSKVLVTYGTRVLAAPPSGDPYGQRYKGIWCSLMVLTRALGGNYVNFGVFELYGDPALKDALDIALKMALSIPLADIMAYRKVARAYFALLDVLCHNHAQVVARCDTATFAFLVRSLDAGLKSLEVNISSQCAAAVDNLAGFYFKGCAAEEAPSPAAQVMAEHLRQAPELLPTLLTTLFEIVLFEDCSNQWSLSRPMLSLILVNEQIYGELRRRIIATQAAERQAHLAACLDKLMADVQRTLEPKNRDKFTQNLTVVRHEFRSKV</sequence>
<dbReference type="GO" id="GO:0005049">
    <property type="term" value="F:nuclear export signal receptor activity"/>
    <property type="evidence" value="ECO:0007669"/>
    <property type="project" value="InterPro"/>
</dbReference>
<name>A0AAW1R1C7_9CHLO</name>
<feature type="domain" description="Exportin-7/Ran-binding protein 17 TPR repeats" evidence="8">
    <location>
        <begin position="424"/>
        <end position="662"/>
    </location>
</feature>
<reference evidence="9 10" key="1">
    <citation type="journal article" date="2024" name="Nat. Commun.">
        <title>Phylogenomics reveals the evolutionary origins of lichenization in chlorophyte algae.</title>
        <authorList>
            <person name="Puginier C."/>
            <person name="Libourel C."/>
            <person name="Otte J."/>
            <person name="Skaloud P."/>
            <person name="Haon M."/>
            <person name="Grisel S."/>
            <person name="Petersen M."/>
            <person name="Berrin J.G."/>
            <person name="Delaux P.M."/>
            <person name="Dal Grande F."/>
            <person name="Keller J."/>
        </authorList>
    </citation>
    <scope>NUCLEOTIDE SEQUENCE [LARGE SCALE GENOMIC DNA]</scope>
    <source>
        <strain evidence="9 10">SAG 245.80</strain>
    </source>
</reference>
<comment type="similarity">
    <text evidence="3">Belongs to the exportin family.</text>
</comment>
<dbReference type="Pfam" id="PF25795">
    <property type="entry name" value="TPR_XPO7"/>
    <property type="match status" value="1"/>
</dbReference>
<dbReference type="FunFam" id="1.25.10.10:FF:000158">
    <property type="entry name" value="ARM repeat superfamily protein"/>
    <property type="match status" value="1"/>
</dbReference>
<evidence type="ECO:0000256" key="7">
    <source>
        <dbReference type="ARBA" id="ARBA00023242"/>
    </source>
</evidence>
<keyword evidence="7" id="KW-0539">Nucleus</keyword>
<evidence type="ECO:0000256" key="2">
    <source>
        <dbReference type="ARBA" id="ARBA00004496"/>
    </source>
</evidence>
<dbReference type="GO" id="GO:0006611">
    <property type="term" value="P:protein export from nucleus"/>
    <property type="evidence" value="ECO:0007669"/>
    <property type="project" value="TreeGrafter"/>
</dbReference>
<dbReference type="Gene3D" id="1.25.10.10">
    <property type="entry name" value="Leucine-rich Repeat Variant"/>
    <property type="match status" value="2"/>
</dbReference>
<dbReference type="InterPro" id="IPR044189">
    <property type="entry name" value="XPO4/7-like"/>
</dbReference>
<proteinExistence type="inferred from homology"/>
<dbReference type="SUPFAM" id="SSF48371">
    <property type="entry name" value="ARM repeat"/>
    <property type="match status" value="1"/>
</dbReference>
<dbReference type="InterPro" id="IPR016024">
    <property type="entry name" value="ARM-type_fold"/>
</dbReference>
<keyword evidence="4" id="KW-0813">Transport</keyword>
<accession>A0AAW1R1C7</accession>
<protein>
    <recommendedName>
        <fullName evidence="8">Exportin-7/Ran-binding protein 17 TPR repeats domain-containing protein</fullName>
    </recommendedName>
</protein>
<dbReference type="EMBL" id="JALJOU010000060">
    <property type="protein sequence ID" value="KAK9827273.1"/>
    <property type="molecule type" value="Genomic_DNA"/>
</dbReference>
<keyword evidence="5" id="KW-0963">Cytoplasm</keyword>
<dbReference type="InterPro" id="IPR011989">
    <property type="entry name" value="ARM-like"/>
</dbReference>
<dbReference type="Proteomes" id="UP001445335">
    <property type="component" value="Unassembled WGS sequence"/>
</dbReference>
<evidence type="ECO:0000313" key="10">
    <source>
        <dbReference type="Proteomes" id="UP001445335"/>
    </source>
</evidence>
<evidence type="ECO:0000256" key="6">
    <source>
        <dbReference type="ARBA" id="ARBA00022927"/>
    </source>
</evidence>
<gene>
    <name evidence="9" type="ORF">WJX81_006734</name>
</gene>
<evidence type="ECO:0000259" key="8">
    <source>
        <dbReference type="Pfam" id="PF25795"/>
    </source>
</evidence>
<comment type="caution">
    <text evidence="9">The sequence shown here is derived from an EMBL/GenBank/DDBJ whole genome shotgun (WGS) entry which is preliminary data.</text>
</comment>
<keyword evidence="6" id="KW-0653">Protein transport</keyword>
<evidence type="ECO:0000256" key="5">
    <source>
        <dbReference type="ARBA" id="ARBA00022490"/>
    </source>
</evidence>
<organism evidence="9 10">
    <name type="scientific">Elliptochloris bilobata</name>
    <dbReference type="NCBI Taxonomy" id="381761"/>
    <lineage>
        <taxon>Eukaryota</taxon>
        <taxon>Viridiplantae</taxon>
        <taxon>Chlorophyta</taxon>
        <taxon>core chlorophytes</taxon>
        <taxon>Trebouxiophyceae</taxon>
        <taxon>Trebouxiophyceae incertae sedis</taxon>
        <taxon>Elliptochloris clade</taxon>
        <taxon>Elliptochloris</taxon>
    </lineage>
</organism>
<dbReference type="GO" id="GO:0005737">
    <property type="term" value="C:cytoplasm"/>
    <property type="evidence" value="ECO:0007669"/>
    <property type="project" value="UniProtKB-SubCell"/>
</dbReference>
<dbReference type="InterPro" id="IPR057947">
    <property type="entry name" value="TPR_XPO7/RBP17"/>
</dbReference>
<dbReference type="GO" id="GO:0005643">
    <property type="term" value="C:nuclear pore"/>
    <property type="evidence" value="ECO:0007669"/>
    <property type="project" value="TreeGrafter"/>
</dbReference>
<evidence type="ECO:0000313" key="9">
    <source>
        <dbReference type="EMBL" id="KAK9827273.1"/>
    </source>
</evidence>